<dbReference type="InterPro" id="IPR011051">
    <property type="entry name" value="RmlC_Cupin_sf"/>
</dbReference>
<reference evidence="2" key="1">
    <citation type="journal article" date="2020" name="mSystems">
        <title>Genome- and Community-Level Interaction Insights into Carbon Utilization and Element Cycling Functions of Hydrothermarchaeota in Hydrothermal Sediment.</title>
        <authorList>
            <person name="Zhou Z."/>
            <person name="Liu Y."/>
            <person name="Xu W."/>
            <person name="Pan J."/>
            <person name="Luo Z.H."/>
            <person name="Li M."/>
        </authorList>
    </citation>
    <scope>NUCLEOTIDE SEQUENCE [LARGE SCALE GENOMIC DNA]</scope>
    <source>
        <strain evidence="2">SpSt-114</strain>
    </source>
</reference>
<dbReference type="Gene3D" id="2.60.120.10">
    <property type="entry name" value="Jelly Rolls"/>
    <property type="match status" value="1"/>
</dbReference>
<dbReference type="SUPFAM" id="SSF51182">
    <property type="entry name" value="RmlC-like cupins"/>
    <property type="match status" value="1"/>
</dbReference>
<dbReference type="InterPro" id="IPR014710">
    <property type="entry name" value="RmlC-like_jellyroll"/>
</dbReference>
<proteinExistence type="predicted"/>
<gene>
    <name evidence="2" type="ORF">ENN04_01570</name>
</gene>
<sequence length="88" mass="10190">MLDPKAIMEELKKEGYKNLYTWCDPPGTFYDWHTHPENEIRVVYKGSIVIGTEEGIFELKEGDRLEIKAGPRHWARTQEGVCYVCGSK</sequence>
<dbReference type="AlphaFoldDB" id="A0A7C5SY45"/>
<protein>
    <submittedName>
        <fullName evidence="2">Cupin domain-containing protein</fullName>
    </submittedName>
</protein>
<organism evidence="2">
    <name type="scientific">Thermocrinis ruber</name>
    <dbReference type="NCBI Taxonomy" id="75906"/>
    <lineage>
        <taxon>Bacteria</taxon>
        <taxon>Pseudomonadati</taxon>
        <taxon>Aquificota</taxon>
        <taxon>Aquificia</taxon>
        <taxon>Aquificales</taxon>
        <taxon>Aquificaceae</taxon>
        <taxon>Thermocrinis</taxon>
    </lineage>
</organism>
<dbReference type="InterPro" id="IPR013096">
    <property type="entry name" value="Cupin_2"/>
</dbReference>
<dbReference type="EMBL" id="DSAC01000020">
    <property type="protein sequence ID" value="HHO73309.1"/>
    <property type="molecule type" value="Genomic_DNA"/>
</dbReference>
<name>A0A7C5SY45_9AQUI</name>
<feature type="domain" description="Cupin type-2" evidence="1">
    <location>
        <begin position="22"/>
        <end position="77"/>
    </location>
</feature>
<evidence type="ECO:0000313" key="2">
    <source>
        <dbReference type="EMBL" id="HHO73309.1"/>
    </source>
</evidence>
<evidence type="ECO:0000259" key="1">
    <source>
        <dbReference type="Pfam" id="PF07883"/>
    </source>
</evidence>
<dbReference type="Pfam" id="PF07883">
    <property type="entry name" value="Cupin_2"/>
    <property type="match status" value="1"/>
</dbReference>
<accession>A0A7C5SY45</accession>
<comment type="caution">
    <text evidence="2">The sequence shown here is derived from an EMBL/GenBank/DDBJ whole genome shotgun (WGS) entry which is preliminary data.</text>
</comment>